<accession>A0A7V9A6G6</accession>
<dbReference type="EMBL" id="JABRWO010000003">
    <property type="protein sequence ID" value="MBA2114292.1"/>
    <property type="molecule type" value="Genomic_DNA"/>
</dbReference>
<name>A0A7V9A6G6_9BACT</name>
<evidence type="ECO:0000313" key="2">
    <source>
        <dbReference type="Proteomes" id="UP000551616"/>
    </source>
</evidence>
<reference evidence="1 2" key="1">
    <citation type="submission" date="2020-05" db="EMBL/GenBank/DDBJ databases">
        <title>Bremerella alba sp. nov., a novel planctomycete isolated from the surface of the macroalga Fucus spiralis.</title>
        <authorList>
            <person name="Godinho O."/>
            <person name="Botelho R."/>
            <person name="Albuquerque L."/>
            <person name="Wiegand S."/>
            <person name="Da Costa M.S."/>
            <person name="Lobo-Da-Cunha A."/>
            <person name="Jogler C."/>
            <person name="Lage O.M."/>
        </authorList>
    </citation>
    <scope>NUCLEOTIDE SEQUENCE [LARGE SCALE GENOMIC DNA]</scope>
    <source>
        <strain evidence="1 2">FF15</strain>
    </source>
</reference>
<sequence>MAGTIDPIVSIAPSNRFHTLLGVSFLVYEVWWHIEWDS</sequence>
<comment type="caution">
    <text evidence="1">The sequence shown here is derived from an EMBL/GenBank/DDBJ whole genome shotgun (WGS) entry which is preliminary data.</text>
</comment>
<protein>
    <submittedName>
        <fullName evidence="1">Uncharacterized protein</fullName>
    </submittedName>
</protein>
<proteinExistence type="predicted"/>
<evidence type="ECO:0000313" key="1">
    <source>
        <dbReference type="EMBL" id="MBA2114292.1"/>
    </source>
</evidence>
<dbReference type="AlphaFoldDB" id="A0A7V9A6G6"/>
<gene>
    <name evidence="1" type="ORF">HOV93_14490</name>
</gene>
<dbReference type="Proteomes" id="UP000551616">
    <property type="component" value="Unassembled WGS sequence"/>
</dbReference>
<organism evidence="1 2">
    <name type="scientific">Bremerella alba</name>
    <dbReference type="NCBI Taxonomy" id="980252"/>
    <lineage>
        <taxon>Bacteria</taxon>
        <taxon>Pseudomonadati</taxon>
        <taxon>Planctomycetota</taxon>
        <taxon>Planctomycetia</taxon>
        <taxon>Pirellulales</taxon>
        <taxon>Pirellulaceae</taxon>
        <taxon>Bremerella</taxon>
    </lineage>
</organism>
<keyword evidence="2" id="KW-1185">Reference proteome</keyword>